<reference evidence="6" key="1">
    <citation type="submission" date="2019-07" db="EMBL/GenBank/DDBJ databases">
        <title>Annotation for the trematode Paragonimus miyazaki's.</title>
        <authorList>
            <person name="Choi Y.-J."/>
        </authorList>
    </citation>
    <scope>NUCLEOTIDE SEQUENCE</scope>
    <source>
        <strain evidence="6">Japan</strain>
    </source>
</reference>
<dbReference type="AlphaFoldDB" id="A0A8S9Z7V5"/>
<dbReference type="GO" id="GO:0000978">
    <property type="term" value="F:RNA polymerase II cis-regulatory region sequence-specific DNA binding"/>
    <property type="evidence" value="ECO:0007669"/>
    <property type="project" value="TreeGrafter"/>
</dbReference>
<dbReference type="PROSITE" id="PS50157">
    <property type="entry name" value="ZINC_FINGER_C2H2_2"/>
    <property type="match status" value="3"/>
</dbReference>
<dbReference type="GO" id="GO:0000981">
    <property type="term" value="F:DNA-binding transcription factor activity, RNA polymerase II-specific"/>
    <property type="evidence" value="ECO:0007669"/>
    <property type="project" value="TreeGrafter"/>
</dbReference>
<sequence>MSRPNKSSNQSAVRYRSNIATALATRVKERALFFGPSDSWSVKRLLSECSAISGFDLIVFVLSFDVSCVYQKTVALVQGKMTGMTAVGFDGFHDLHSSALRREDMYEYKTLGSYAYGLSGLVSPMASDQSSSVGSNFGVEQVSNTSSSTEYESLLDLDFILENSAIQKTFTASTESFVYLHPGLPITSNTPSVHMIPMCSATNSTISPIGPYTQVVHPNMNEVGNDTFVSCSEDKYYYELGNVTSSTQGLKSDQPIFCGQSTYKPGTEARLMPQNHYQWNHTINGQPSTLLTASYNHPHSTITTTNNGDGFMSSLRPSELSITQQSASREVTYAATGNSTTDMSSHLPPYSLEVQCTNPINHSSPISSQFYPVTCVAVDAVSIGHQTTHINSSNLGGLNSIYAPPSYLNRVEASSVAQCNPGPVGGCNRLTPTSPISYKPISTGCYPYRLENAALIGQSAFRALAPRSQTPSTAPAQLTCQPIVSPSLDYAYRKLSPNSSSSSSSISSNSQTHMNRIIKCPEPNHCGPLRPTIIDVTEALVPPARRARSSRAKTGDSSVRSKKSLALLHTCPFSTCAKAYSKSSHLKAHMRVHTGEKPFPCDWPGCAWRFARSDELTRHYRKHTGDRPFQCRLCQRAFARSDHLTLHMKKHQNSH</sequence>
<name>A0A8S9Z7V5_9TREM</name>
<dbReference type="InterPro" id="IPR036236">
    <property type="entry name" value="Znf_C2H2_sf"/>
</dbReference>
<dbReference type="SUPFAM" id="SSF57667">
    <property type="entry name" value="beta-beta-alpha zinc fingers"/>
    <property type="match status" value="2"/>
</dbReference>
<feature type="domain" description="C2H2-type" evidence="5">
    <location>
        <begin position="629"/>
        <end position="655"/>
    </location>
</feature>
<keyword evidence="1" id="KW-0479">Metal-binding</keyword>
<feature type="domain" description="C2H2-type" evidence="5">
    <location>
        <begin position="599"/>
        <end position="628"/>
    </location>
</feature>
<dbReference type="Pfam" id="PF00096">
    <property type="entry name" value="zf-C2H2"/>
    <property type="match status" value="3"/>
</dbReference>
<comment type="caution">
    <text evidence="6">The sequence shown here is derived from an EMBL/GenBank/DDBJ whole genome shotgun (WGS) entry which is preliminary data.</text>
</comment>
<evidence type="ECO:0000256" key="3">
    <source>
        <dbReference type="ARBA" id="ARBA00022833"/>
    </source>
</evidence>
<evidence type="ECO:0000259" key="5">
    <source>
        <dbReference type="PROSITE" id="PS50157"/>
    </source>
</evidence>
<evidence type="ECO:0000256" key="2">
    <source>
        <dbReference type="ARBA" id="ARBA00022771"/>
    </source>
</evidence>
<protein>
    <submittedName>
        <fullName evidence="6">Krueppel factor 5</fullName>
    </submittedName>
</protein>
<evidence type="ECO:0000313" key="7">
    <source>
        <dbReference type="Proteomes" id="UP000822476"/>
    </source>
</evidence>
<keyword evidence="7" id="KW-1185">Reference proteome</keyword>
<organism evidence="6 7">
    <name type="scientific">Paragonimus skrjabini miyazakii</name>
    <dbReference type="NCBI Taxonomy" id="59628"/>
    <lineage>
        <taxon>Eukaryota</taxon>
        <taxon>Metazoa</taxon>
        <taxon>Spiralia</taxon>
        <taxon>Lophotrochozoa</taxon>
        <taxon>Platyhelminthes</taxon>
        <taxon>Trematoda</taxon>
        <taxon>Digenea</taxon>
        <taxon>Plagiorchiida</taxon>
        <taxon>Troglotremata</taxon>
        <taxon>Troglotrematidae</taxon>
        <taxon>Paragonimus</taxon>
    </lineage>
</organism>
<evidence type="ECO:0000256" key="1">
    <source>
        <dbReference type="ARBA" id="ARBA00022723"/>
    </source>
</evidence>
<feature type="domain" description="C2H2-type" evidence="5">
    <location>
        <begin position="569"/>
        <end position="598"/>
    </location>
</feature>
<evidence type="ECO:0000256" key="4">
    <source>
        <dbReference type="PROSITE-ProRule" id="PRU00042"/>
    </source>
</evidence>
<gene>
    <name evidence="6" type="ORF">EG68_01662</name>
</gene>
<dbReference type="OrthoDB" id="4748970at2759"/>
<dbReference type="Proteomes" id="UP000822476">
    <property type="component" value="Unassembled WGS sequence"/>
</dbReference>
<proteinExistence type="predicted"/>
<evidence type="ECO:0000313" key="6">
    <source>
        <dbReference type="EMBL" id="KAF7261503.1"/>
    </source>
</evidence>
<dbReference type="PANTHER" id="PTHR23235:SF156">
    <property type="entry name" value="KRUPPEL-LIKE FACTOR 18"/>
    <property type="match status" value="1"/>
</dbReference>
<dbReference type="SMART" id="SM00355">
    <property type="entry name" value="ZnF_C2H2"/>
    <property type="match status" value="3"/>
</dbReference>
<dbReference type="Gene3D" id="3.30.160.60">
    <property type="entry name" value="Classic Zinc Finger"/>
    <property type="match status" value="3"/>
</dbReference>
<dbReference type="FunFam" id="3.30.160.60:FF:000007">
    <property type="entry name" value="Basic krueppel-like factor 3"/>
    <property type="match status" value="1"/>
</dbReference>
<dbReference type="PROSITE" id="PS00028">
    <property type="entry name" value="ZINC_FINGER_C2H2_1"/>
    <property type="match status" value="3"/>
</dbReference>
<dbReference type="EMBL" id="JTDE01000354">
    <property type="protein sequence ID" value="KAF7261503.1"/>
    <property type="molecule type" value="Genomic_DNA"/>
</dbReference>
<keyword evidence="2 4" id="KW-0863">Zinc-finger</keyword>
<dbReference type="GO" id="GO:0008270">
    <property type="term" value="F:zinc ion binding"/>
    <property type="evidence" value="ECO:0007669"/>
    <property type="project" value="UniProtKB-KW"/>
</dbReference>
<keyword evidence="3" id="KW-0862">Zinc</keyword>
<dbReference type="InterPro" id="IPR013087">
    <property type="entry name" value="Znf_C2H2_type"/>
</dbReference>
<dbReference type="PANTHER" id="PTHR23235">
    <property type="entry name" value="KRUEPPEL-LIKE TRANSCRIPTION FACTOR"/>
    <property type="match status" value="1"/>
</dbReference>
<accession>A0A8S9Z7V5</accession>